<evidence type="ECO:0000313" key="2">
    <source>
        <dbReference type="EMBL" id="KHD74214.1"/>
    </source>
</evidence>
<organism evidence="2 3">
    <name type="scientific">Actinoplanes utahensis</name>
    <dbReference type="NCBI Taxonomy" id="1869"/>
    <lineage>
        <taxon>Bacteria</taxon>
        <taxon>Bacillati</taxon>
        <taxon>Actinomycetota</taxon>
        <taxon>Actinomycetes</taxon>
        <taxon>Micromonosporales</taxon>
        <taxon>Micromonosporaceae</taxon>
        <taxon>Actinoplanes</taxon>
    </lineage>
</organism>
<dbReference type="RefSeq" id="WP_043530112.1">
    <property type="nucleotide sequence ID" value="NZ_BAABKU010000025.1"/>
</dbReference>
<evidence type="ECO:0000256" key="1">
    <source>
        <dbReference type="SAM" id="SignalP"/>
    </source>
</evidence>
<dbReference type="STRING" id="1869.MB27_30190"/>
<dbReference type="NCBIfam" id="TIGR03407">
    <property type="entry name" value="urea_ABC_UrtA"/>
    <property type="match status" value="1"/>
</dbReference>
<reference evidence="2 3" key="1">
    <citation type="submission" date="2014-10" db="EMBL/GenBank/DDBJ databases">
        <title>Draft genome sequence of Actinoplanes utahensis NRRL 12052.</title>
        <authorList>
            <person name="Velasco-Bucheli B."/>
            <person name="del Cerro C."/>
            <person name="Hormigo D."/>
            <person name="Garcia J.L."/>
            <person name="Acebal C."/>
            <person name="Arroyo M."/>
            <person name="de la Mata I."/>
        </authorList>
    </citation>
    <scope>NUCLEOTIDE SEQUENCE [LARGE SCALE GENOMIC DNA]</scope>
    <source>
        <strain evidence="2 3">NRRL 12052</strain>
    </source>
</reference>
<feature type="chain" id="PRO_5002033866" evidence="1">
    <location>
        <begin position="33"/>
        <end position="432"/>
    </location>
</feature>
<proteinExistence type="predicted"/>
<dbReference type="Pfam" id="PF13433">
    <property type="entry name" value="Peripla_BP_5"/>
    <property type="match status" value="1"/>
</dbReference>
<dbReference type="CDD" id="cd06355">
    <property type="entry name" value="PBP1_FmdD-like"/>
    <property type="match status" value="1"/>
</dbReference>
<keyword evidence="1" id="KW-0732">Signal</keyword>
<dbReference type="AlphaFoldDB" id="A0A0A6UIR6"/>
<dbReference type="eggNOG" id="COG0683">
    <property type="taxonomic scope" value="Bacteria"/>
</dbReference>
<sequence length="432" mass="46195">MSTTSKRMRTLVATGAIGTTMALMLAGCGARAGDETAAGGASPAASCVDTSGSTVKLGFLNSLTGGMAISEKTVSNVLHMAADEINAGGGILGKKIEYVQEDGATDWPTFAEKTEKLLTQDCVAAIFGGWTSSSRKAVKPVVEKHNGLFFYPVQYEGLESSPNIYYTGATTNQQIIPAMDFLAAQGVKRLFLAGSDYVFPRTANAIIKLYAAKLGIEIVGEEYVPLDKDDWTSQVAKIVAAKPDFIFNTINGSSNVGFIKAYYDAGLTAATTPIISVSIAEEEAPAMGHEVTGQYASWNYFQSLKTPTNPKFIENWKKYPNSSGVTSDPMEAAYISMYLYKALVEAAGSFDVAKVNAAAKTNTITFDAPEGKVTLDGDNHHISKPGHIGKINATNQFDIVWASDKVIEPDPYLEGYDWFPADIRKQLTDAAG</sequence>
<dbReference type="SUPFAM" id="SSF53822">
    <property type="entry name" value="Periplasmic binding protein-like I"/>
    <property type="match status" value="1"/>
</dbReference>
<dbReference type="PANTHER" id="PTHR47628:SF1">
    <property type="entry name" value="ALIPHATIC AMIDASE EXPRESSION-REGULATING PROTEIN"/>
    <property type="match status" value="1"/>
</dbReference>
<name>A0A0A6UIR6_ACTUT</name>
<dbReference type="Gene3D" id="3.40.50.2300">
    <property type="match status" value="2"/>
</dbReference>
<dbReference type="PANTHER" id="PTHR47628">
    <property type="match status" value="1"/>
</dbReference>
<gene>
    <name evidence="2" type="ORF">MB27_30190</name>
</gene>
<comment type="caution">
    <text evidence="2">The sequence shown here is derived from an EMBL/GenBank/DDBJ whole genome shotgun (WGS) entry which is preliminary data.</text>
</comment>
<dbReference type="Proteomes" id="UP000054537">
    <property type="component" value="Unassembled WGS sequence"/>
</dbReference>
<dbReference type="InterPro" id="IPR017777">
    <property type="entry name" value="ABC_urea-bd_UrtA"/>
</dbReference>
<protein>
    <submittedName>
        <fullName evidence="2">ABC transporter substrate-binding protein</fullName>
    </submittedName>
</protein>
<feature type="signal peptide" evidence="1">
    <location>
        <begin position="1"/>
        <end position="32"/>
    </location>
</feature>
<dbReference type="PROSITE" id="PS51257">
    <property type="entry name" value="PROKAR_LIPOPROTEIN"/>
    <property type="match status" value="1"/>
</dbReference>
<accession>A0A0A6UIR6</accession>
<dbReference type="InterPro" id="IPR028082">
    <property type="entry name" value="Peripla_BP_I"/>
</dbReference>
<evidence type="ECO:0000313" key="3">
    <source>
        <dbReference type="Proteomes" id="UP000054537"/>
    </source>
</evidence>
<keyword evidence="3" id="KW-1185">Reference proteome</keyword>
<dbReference type="OrthoDB" id="7337537at2"/>
<dbReference type="EMBL" id="JRTT01000051">
    <property type="protein sequence ID" value="KHD74214.1"/>
    <property type="molecule type" value="Genomic_DNA"/>
</dbReference>